<name>A0A1F4ZC65_9BACT</name>
<dbReference type="AlphaFoldDB" id="A0A1F4ZC65"/>
<organism evidence="1 2">
    <name type="scientific">Candidatus Amesbacteria bacterium RIFCSPLOWO2_01_FULL_48_25</name>
    <dbReference type="NCBI Taxonomy" id="1797259"/>
    <lineage>
        <taxon>Bacteria</taxon>
        <taxon>Candidatus Amesiibacteriota</taxon>
    </lineage>
</organism>
<evidence type="ECO:0000313" key="1">
    <source>
        <dbReference type="EMBL" id="OGD03788.1"/>
    </source>
</evidence>
<accession>A0A1F4ZC65</accession>
<dbReference type="Proteomes" id="UP000177080">
    <property type="component" value="Unassembled WGS sequence"/>
</dbReference>
<gene>
    <name evidence="1" type="ORF">A2989_03855</name>
</gene>
<dbReference type="EMBL" id="MEXN01000005">
    <property type="protein sequence ID" value="OGD03788.1"/>
    <property type="molecule type" value="Genomic_DNA"/>
</dbReference>
<protein>
    <submittedName>
        <fullName evidence="1">Uncharacterized protein</fullName>
    </submittedName>
</protein>
<comment type="caution">
    <text evidence="1">The sequence shown here is derived from an EMBL/GenBank/DDBJ whole genome shotgun (WGS) entry which is preliminary data.</text>
</comment>
<evidence type="ECO:0000313" key="2">
    <source>
        <dbReference type="Proteomes" id="UP000177080"/>
    </source>
</evidence>
<reference evidence="1 2" key="1">
    <citation type="journal article" date="2016" name="Nat. Commun.">
        <title>Thousands of microbial genomes shed light on interconnected biogeochemical processes in an aquifer system.</title>
        <authorList>
            <person name="Anantharaman K."/>
            <person name="Brown C.T."/>
            <person name="Hug L.A."/>
            <person name="Sharon I."/>
            <person name="Castelle C.J."/>
            <person name="Probst A.J."/>
            <person name="Thomas B.C."/>
            <person name="Singh A."/>
            <person name="Wilkins M.J."/>
            <person name="Karaoz U."/>
            <person name="Brodie E.L."/>
            <person name="Williams K.H."/>
            <person name="Hubbard S.S."/>
            <person name="Banfield J.F."/>
        </authorList>
    </citation>
    <scope>NUCLEOTIDE SEQUENCE [LARGE SCALE GENOMIC DNA]</scope>
</reference>
<proteinExistence type="predicted"/>
<sequence length="67" mass="7622">MCEIVITSEERTRLGMTADATPTERAPQLEKPTLNPLQKLLAQLNPICFIFGIVRKDEWKPDGRNLI</sequence>
<dbReference type="STRING" id="1797259.A2989_03855"/>